<proteinExistence type="predicted"/>
<dbReference type="Proteomes" id="UP000288805">
    <property type="component" value="Unassembled WGS sequence"/>
</dbReference>
<reference evidence="4 5" key="1">
    <citation type="journal article" date="2018" name="PLoS Genet.">
        <title>Population sequencing reveals clonal diversity and ancestral inbreeding in the grapevine cultivar Chardonnay.</title>
        <authorList>
            <person name="Roach M.J."/>
            <person name="Johnson D.L."/>
            <person name="Bohlmann J."/>
            <person name="van Vuuren H.J."/>
            <person name="Jones S.J."/>
            <person name="Pretorius I.S."/>
            <person name="Schmidt S.A."/>
            <person name="Borneman A.R."/>
        </authorList>
    </citation>
    <scope>NUCLEOTIDE SEQUENCE [LARGE SCALE GENOMIC DNA]</scope>
    <source>
        <strain evidence="5">cv. Chardonnay</strain>
        <tissue evidence="4">Leaf</tissue>
    </source>
</reference>
<comment type="caution">
    <text evidence="4">The sequence shown here is derived from an EMBL/GenBank/DDBJ whole genome shotgun (WGS) entry which is preliminary data.</text>
</comment>
<organism evidence="4 5">
    <name type="scientific">Vitis vinifera</name>
    <name type="common">Grape</name>
    <dbReference type="NCBI Taxonomy" id="29760"/>
    <lineage>
        <taxon>Eukaryota</taxon>
        <taxon>Viridiplantae</taxon>
        <taxon>Streptophyta</taxon>
        <taxon>Embryophyta</taxon>
        <taxon>Tracheophyta</taxon>
        <taxon>Spermatophyta</taxon>
        <taxon>Magnoliopsida</taxon>
        <taxon>eudicotyledons</taxon>
        <taxon>Gunneridae</taxon>
        <taxon>Pentapetalae</taxon>
        <taxon>rosids</taxon>
        <taxon>Vitales</taxon>
        <taxon>Vitaceae</taxon>
        <taxon>Viteae</taxon>
        <taxon>Vitis</taxon>
    </lineage>
</organism>
<keyword evidence="1" id="KW-0479">Metal-binding</keyword>
<dbReference type="PANTHER" id="PTHR42648:SF28">
    <property type="entry name" value="TRANSPOSON-ENCODED PROTEIN WITH RIBONUCLEASE H-LIKE AND RETROVIRUS ZINC FINGER-LIKE DOMAINS"/>
    <property type="match status" value="1"/>
</dbReference>
<feature type="domain" description="Reverse transcriptase Ty1/copia-type" evidence="3">
    <location>
        <begin position="198"/>
        <end position="297"/>
    </location>
</feature>
<keyword evidence="2" id="KW-0378">Hydrolase</keyword>
<dbReference type="GO" id="GO:0016787">
    <property type="term" value="F:hydrolase activity"/>
    <property type="evidence" value="ECO:0007669"/>
    <property type="project" value="UniProtKB-KW"/>
</dbReference>
<gene>
    <name evidence="4" type="primary">POLX_2707</name>
    <name evidence="4" type="ORF">CK203_097241</name>
</gene>
<accession>A0A438DRH1</accession>
<sequence length="297" mass="34108">MPGTSSQNGVAKRRNRTLKDMVRSMISHSTLPESPWGEAIKTAVYILNRVPSKTVAKTHMSYGLARNLVLGTCMFEVVQLKLGLTSQMKRNWTPEQSFFEMGNAKFIEDVELSGREPLRKVVFEEESVSIPTIGHGHIMFDDTIQNVQSITEIQDTPKFLLLKLWNRFKFMKSQVKQSSNSEKWIEAMKEEMKSMKENGVWDLVELPEGVKLISCKWIFKTKRDSKGNIVRYKARLVAKGFTQKECIDYKETFSSVSSNDSFRIIMALVAHYDLELHQMDVKTAFLNGNIDETIYMV</sequence>
<evidence type="ECO:0000259" key="3">
    <source>
        <dbReference type="Pfam" id="PF07727"/>
    </source>
</evidence>
<dbReference type="GO" id="GO:0046872">
    <property type="term" value="F:metal ion binding"/>
    <property type="evidence" value="ECO:0007669"/>
    <property type="project" value="UniProtKB-KW"/>
</dbReference>
<name>A0A438DRH1_VITVI</name>
<dbReference type="InterPro" id="IPR012337">
    <property type="entry name" value="RNaseH-like_sf"/>
</dbReference>
<evidence type="ECO:0000313" key="5">
    <source>
        <dbReference type="Proteomes" id="UP000288805"/>
    </source>
</evidence>
<evidence type="ECO:0000256" key="2">
    <source>
        <dbReference type="ARBA" id="ARBA00022801"/>
    </source>
</evidence>
<dbReference type="InterPro" id="IPR039537">
    <property type="entry name" value="Retrotran_Ty1/copia-like"/>
</dbReference>
<dbReference type="InterPro" id="IPR013103">
    <property type="entry name" value="RVT_2"/>
</dbReference>
<dbReference type="Gene3D" id="3.30.420.10">
    <property type="entry name" value="Ribonuclease H-like superfamily/Ribonuclease H"/>
    <property type="match status" value="1"/>
</dbReference>
<evidence type="ECO:0000256" key="1">
    <source>
        <dbReference type="ARBA" id="ARBA00022723"/>
    </source>
</evidence>
<dbReference type="InterPro" id="IPR036397">
    <property type="entry name" value="RNaseH_sf"/>
</dbReference>
<dbReference type="AlphaFoldDB" id="A0A438DRH1"/>
<dbReference type="SUPFAM" id="SSF53098">
    <property type="entry name" value="Ribonuclease H-like"/>
    <property type="match status" value="1"/>
</dbReference>
<evidence type="ECO:0000313" key="4">
    <source>
        <dbReference type="EMBL" id="RVW38040.1"/>
    </source>
</evidence>
<dbReference type="GO" id="GO:0003676">
    <property type="term" value="F:nucleic acid binding"/>
    <property type="evidence" value="ECO:0007669"/>
    <property type="project" value="InterPro"/>
</dbReference>
<protein>
    <submittedName>
        <fullName evidence="4">Retrovirus-related Pol polyprotein from transposon TNT 1-94</fullName>
    </submittedName>
</protein>
<dbReference type="EMBL" id="QGNW01001515">
    <property type="protein sequence ID" value="RVW38040.1"/>
    <property type="molecule type" value="Genomic_DNA"/>
</dbReference>
<dbReference type="PANTHER" id="PTHR42648">
    <property type="entry name" value="TRANSPOSASE, PUTATIVE-RELATED"/>
    <property type="match status" value="1"/>
</dbReference>
<dbReference type="Pfam" id="PF07727">
    <property type="entry name" value="RVT_2"/>
    <property type="match status" value="1"/>
</dbReference>